<organism evidence="1 2">
    <name type="scientific">Pegethrix bostrychoides GSE-TBD4-15B</name>
    <dbReference type="NCBI Taxonomy" id="2839662"/>
    <lineage>
        <taxon>Bacteria</taxon>
        <taxon>Bacillati</taxon>
        <taxon>Cyanobacteriota</taxon>
        <taxon>Cyanophyceae</taxon>
        <taxon>Oculatellales</taxon>
        <taxon>Oculatellaceae</taxon>
        <taxon>Pegethrix</taxon>
    </lineage>
</organism>
<proteinExistence type="predicted"/>
<reference evidence="1" key="1">
    <citation type="submission" date="2021-05" db="EMBL/GenBank/DDBJ databases">
        <authorList>
            <person name="Pietrasiak N."/>
            <person name="Ward R."/>
            <person name="Stajich J.E."/>
            <person name="Kurbessoian T."/>
        </authorList>
    </citation>
    <scope>NUCLEOTIDE SEQUENCE</scope>
    <source>
        <strain evidence="1">GSE-TBD4-15B</strain>
    </source>
</reference>
<gene>
    <name evidence="1" type="ORF">KME07_09265</name>
</gene>
<accession>A0A951U4C7</accession>
<dbReference type="AlphaFoldDB" id="A0A951U4C7"/>
<sequence length="136" mass="14945">MAEIHDWDKIETALTLVGVRLNSTLERSILAATTEAVLAAIAALEEAQLNGHVCRPGGWLKRAIDGRWRPNGKTEVEDMMLQFNDWFNLAQAQGIVIASTMQPDGSLVVFDRAGIAYPFAEMLSRYPISELQSTAA</sequence>
<reference evidence="1" key="2">
    <citation type="journal article" date="2022" name="Microbiol. Resour. Announc.">
        <title>Metagenome Sequencing to Explore Phylogenomics of Terrestrial Cyanobacteria.</title>
        <authorList>
            <person name="Ward R.D."/>
            <person name="Stajich J.E."/>
            <person name="Johansen J.R."/>
            <person name="Huntemann M."/>
            <person name="Clum A."/>
            <person name="Foster B."/>
            <person name="Foster B."/>
            <person name="Roux S."/>
            <person name="Palaniappan K."/>
            <person name="Varghese N."/>
            <person name="Mukherjee S."/>
            <person name="Reddy T.B.K."/>
            <person name="Daum C."/>
            <person name="Copeland A."/>
            <person name="Chen I.A."/>
            <person name="Ivanova N.N."/>
            <person name="Kyrpides N.C."/>
            <person name="Shapiro N."/>
            <person name="Eloe-Fadrosh E.A."/>
            <person name="Pietrasiak N."/>
        </authorList>
    </citation>
    <scope>NUCLEOTIDE SEQUENCE</scope>
    <source>
        <strain evidence="1">GSE-TBD4-15B</strain>
    </source>
</reference>
<dbReference type="Proteomes" id="UP000707356">
    <property type="component" value="Unassembled WGS sequence"/>
</dbReference>
<evidence type="ECO:0000313" key="2">
    <source>
        <dbReference type="Proteomes" id="UP000707356"/>
    </source>
</evidence>
<evidence type="ECO:0000313" key="1">
    <source>
        <dbReference type="EMBL" id="MBW4465614.1"/>
    </source>
</evidence>
<name>A0A951U4C7_9CYAN</name>
<comment type="caution">
    <text evidence="1">The sequence shown here is derived from an EMBL/GenBank/DDBJ whole genome shotgun (WGS) entry which is preliminary data.</text>
</comment>
<protein>
    <submittedName>
        <fullName evidence="1">Uncharacterized protein</fullName>
    </submittedName>
</protein>
<dbReference type="EMBL" id="JAHHHV010000052">
    <property type="protein sequence ID" value="MBW4465614.1"/>
    <property type="molecule type" value="Genomic_DNA"/>
</dbReference>